<organism evidence="1 2">
    <name type="scientific">Novosphingobium chloroacetimidivorans</name>
    <dbReference type="NCBI Taxonomy" id="1428314"/>
    <lineage>
        <taxon>Bacteria</taxon>
        <taxon>Pseudomonadati</taxon>
        <taxon>Pseudomonadota</taxon>
        <taxon>Alphaproteobacteria</taxon>
        <taxon>Sphingomonadales</taxon>
        <taxon>Sphingomonadaceae</taxon>
        <taxon>Novosphingobium</taxon>
    </lineage>
</organism>
<dbReference type="RefSeq" id="WP_184243801.1">
    <property type="nucleotide sequence ID" value="NZ_JACHLR010000005.1"/>
</dbReference>
<dbReference type="AlphaFoldDB" id="A0A7W7NWL2"/>
<dbReference type="Proteomes" id="UP000555448">
    <property type="component" value="Unassembled WGS sequence"/>
</dbReference>
<protein>
    <submittedName>
        <fullName evidence="1">Uncharacterized protein</fullName>
    </submittedName>
</protein>
<name>A0A7W7NWL2_9SPHN</name>
<gene>
    <name evidence="1" type="ORF">HNO88_001594</name>
</gene>
<evidence type="ECO:0000313" key="1">
    <source>
        <dbReference type="EMBL" id="MBB4858275.1"/>
    </source>
</evidence>
<sequence length="212" mass="23303">MSSAEIWCILQMSGGRTLAVTRSLRAAGFDVWAPTGMMRRARPRSRKYRDEPVALVSGVAFARLGDAPRLAAIVQAPVQEHPPFSLLMQRGTYGKVTDASLDPLRQYEMDKAAEWVDFVAAEEQARLEKLRKKKGRKRVKGRLNAARSYILGQTVRVEGPAFQGLTAKVLESKKKGTLVIDLGGMLGQLTVETCDVCPVHVDDAQPEKAPVT</sequence>
<comment type="caution">
    <text evidence="1">The sequence shown here is derived from an EMBL/GenBank/DDBJ whole genome shotgun (WGS) entry which is preliminary data.</text>
</comment>
<proteinExistence type="predicted"/>
<accession>A0A7W7NWL2</accession>
<reference evidence="1 2" key="1">
    <citation type="submission" date="2020-08" db="EMBL/GenBank/DDBJ databases">
        <title>Functional genomics of gut bacteria from endangered species of beetles.</title>
        <authorList>
            <person name="Carlos-Shanley C."/>
        </authorList>
    </citation>
    <scope>NUCLEOTIDE SEQUENCE [LARGE SCALE GENOMIC DNA]</scope>
    <source>
        <strain evidence="1 2">S00245</strain>
    </source>
</reference>
<keyword evidence="2" id="KW-1185">Reference proteome</keyword>
<dbReference type="EMBL" id="JACHLR010000005">
    <property type="protein sequence ID" value="MBB4858275.1"/>
    <property type="molecule type" value="Genomic_DNA"/>
</dbReference>
<evidence type="ECO:0000313" key="2">
    <source>
        <dbReference type="Proteomes" id="UP000555448"/>
    </source>
</evidence>